<keyword evidence="9" id="KW-0289">Folate biosynthesis</keyword>
<evidence type="ECO:0000256" key="4">
    <source>
        <dbReference type="ARBA" id="ARBA00016218"/>
    </source>
</evidence>
<evidence type="ECO:0000256" key="2">
    <source>
        <dbReference type="ARBA" id="ARBA00005810"/>
    </source>
</evidence>
<dbReference type="PANTHER" id="PTHR43071:SF1">
    <property type="entry name" value="2-AMINO-4-HYDROXY-6-HYDROXYMETHYLDIHYDROPTERIDINE PYROPHOSPHOKINASE"/>
    <property type="match status" value="1"/>
</dbReference>
<evidence type="ECO:0000256" key="6">
    <source>
        <dbReference type="ARBA" id="ARBA00022741"/>
    </source>
</evidence>
<dbReference type="GO" id="GO:0046654">
    <property type="term" value="P:tetrahydrofolate biosynthetic process"/>
    <property type="evidence" value="ECO:0007669"/>
    <property type="project" value="UniProtKB-UniPathway"/>
</dbReference>
<dbReference type="PATRIC" id="fig|1397108.4.peg.1564"/>
<dbReference type="GO" id="GO:0046656">
    <property type="term" value="P:folic acid biosynthetic process"/>
    <property type="evidence" value="ECO:0007669"/>
    <property type="project" value="UniProtKB-KW"/>
</dbReference>
<dbReference type="InterPro" id="IPR000550">
    <property type="entry name" value="Hppk"/>
</dbReference>
<dbReference type="RefSeq" id="WP_082389059.1">
    <property type="nucleotide sequence ID" value="NZ_CP012023.1"/>
</dbReference>
<dbReference type="Proteomes" id="UP000064920">
    <property type="component" value="Chromosome"/>
</dbReference>
<comment type="pathway">
    <text evidence="1">Cofactor biosynthesis; tetrahydrofolate biosynthesis; 2-amino-4-hydroxy-6-hydroxymethyl-7,8-dihydropteridine diphosphate from 7,8-dihydroneopterin triphosphate: step 4/4.</text>
</comment>
<evidence type="ECO:0000256" key="5">
    <source>
        <dbReference type="ARBA" id="ARBA00022679"/>
    </source>
</evidence>
<evidence type="ECO:0000313" key="14">
    <source>
        <dbReference type="Proteomes" id="UP000064920"/>
    </source>
</evidence>
<sequence>MRDKNQRQNAYIALGGNLASDVGAPEDTLRAALNALSGAGVSVVSVSALYRTDCFPKGAGPDFVNACAHIESPFGAEPLLQILHEIEAAFGRTREVRWAGRPLDIDLIAMGAEVCPTPEIVRGWMGLPIDQQMKTAPDQLILPHPRLHERGFVLIPLRDVAPDWIHPLLGKTVTQMCDELPESERSGVKPL</sequence>
<dbReference type="GO" id="GO:0005524">
    <property type="term" value="F:ATP binding"/>
    <property type="evidence" value="ECO:0007669"/>
    <property type="project" value="UniProtKB-KW"/>
</dbReference>
<dbReference type="Gene3D" id="3.30.70.560">
    <property type="entry name" value="7,8-Dihydro-6-hydroxymethylpterin-pyrophosphokinase HPPK"/>
    <property type="match status" value="1"/>
</dbReference>
<reference evidence="13 14" key="1">
    <citation type="submission" date="2015-05" db="EMBL/GenBank/DDBJ databases">
        <authorList>
            <person name="Wang D.B."/>
            <person name="Wang M."/>
        </authorList>
    </citation>
    <scope>NUCLEOTIDE SEQUENCE [LARGE SCALE GENOMIC DNA]</scope>
    <source>
        <strain evidence="13 14">IMCC 12053</strain>
    </source>
</reference>
<protein>
    <recommendedName>
        <fullName evidence="4">2-amino-4-hydroxy-6-hydroxymethyldihydropteridine pyrophosphokinase</fullName>
        <ecNumber evidence="3">2.7.6.3</ecNumber>
    </recommendedName>
    <alternativeName>
        <fullName evidence="11">6-hydroxymethyl-7,8-dihydropterin pyrophosphokinase</fullName>
    </alternativeName>
    <alternativeName>
        <fullName evidence="12">7,8-dihydro-6-hydroxymethylpterin-pyrophosphokinase</fullName>
    </alternativeName>
</protein>
<evidence type="ECO:0000256" key="1">
    <source>
        <dbReference type="ARBA" id="ARBA00005051"/>
    </source>
</evidence>
<dbReference type="KEGG" id="cmar:IMCC12053_1529"/>
<keyword evidence="5 13" id="KW-0808">Transferase</keyword>
<name>A0A0P0ABR8_9RHOB</name>
<evidence type="ECO:0000256" key="10">
    <source>
        <dbReference type="ARBA" id="ARBA00029409"/>
    </source>
</evidence>
<dbReference type="InterPro" id="IPR035907">
    <property type="entry name" value="Hppk_sf"/>
</dbReference>
<dbReference type="CDD" id="cd00483">
    <property type="entry name" value="HPPK"/>
    <property type="match status" value="1"/>
</dbReference>
<dbReference type="EC" id="2.7.6.3" evidence="3"/>
<accession>A0A0P0ABR8</accession>
<evidence type="ECO:0000256" key="12">
    <source>
        <dbReference type="ARBA" id="ARBA00033413"/>
    </source>
</evidence>
<dbReference type="SUPFAM" id="SSF55083">
    <property type="entry name" value="6-hydroxymethyl-7,8-dihydropterin pyrophosphokinase, HPPK"/>
    <property type="match status" value="1"/>
</dbReference>
<keyword evidence="8" id="KW-0067">ATP-binding</keyword>
<dbReference type="PANTHER" id="PTHR43071">
    <property type="entry name" value="2-AMINO-4-HYDROXY-6-HYDROXYMETHYLDIHYDROPTERIDINE PYROPHOSPHOKINASE"/>
    <property type="match status" value="1"/>
</dbReference>
<dbReference type="UniPathway" id="UPA00077">
    <property type="reaction ID" value="UER00155"/>
</dbReference>
<dbReference type="AlphaFoldDB" id="A0A0P0ABR8"/>
<comment type="similarity">
    <text evidence="2">Belongs to the HPPK family.</text>
</comment>
<dbReference type="OrthoDB" id="9808041at2"/>
<proteinExistence type="inferred from homology"/>
<evidence type="ECO:0000256" key="7">
    <source>
        <dbReference type="ARBA" id="ARBA00022777"/>
    </source>
</evidence>
<evidence type="ECO:0000256" key="9">
    <source>
        <dbReference type="ARBA" id="ARBA00022909"/>
    </source>
</evidence>
<evidence type="ECO:0000313" key="13">
    <source>
        <dbReference type="EMBL" id="ALI55476.1"/>
    </source>
</evidence>
<evidence type="ECO:0000256" key="11">
    <source>
        <dbReference type="ARBA" id="ARBA00029766"/>
    </source>
</evidence>
<evidence type="ECO:0000256" key="3">
    <source>
        <dbReference type="ARBA" id="ARBA00013253"/>
    </source>
</evidence>
<keyword evidence="14" id="KW-1185">Reference proteome</keyword>
<evidence type="ECO:0000256" key="8">
    <source>
        <dbReference type="ARBA" id="ARBA00022840"/>
    </source>
</evidence>
<dbReference type="Pfam" id="PF01288">
    <property type="entry name" value="HPPK"/>
    <property type="match status" value="1"/>
</dbReference>
<dbReference type="GO" id="GO:0016301">
    <property type="term" value="F:kinase activity"/>
    <property type="evidence" value="ECO:0007669"/>
    <property type="project" value="UniProtKB-KW"/>
</dbReference>
<keyword evidence="7 13" id="KW-0418">Kinase</keyword>
<dbReference type="STRING" id="1397108.IMCC12053_1529"/>
<keyword evidence="6" id="KW-0547">Nucleotide-binding</keyword>
<gene>
    <name evidence="13" type="ORF">IMCC12053_1529</name>
</gene>
<dbReference type="EMBL" id="CP012023">
    <property type="protein sequence ID" value="ALI55476.1"/>
    <property type="molecule type" value="Genomic_DNA"/>
</dbReference>
<dbReference type="NCBIfam" id="TIGR01498">
    <property type="entry name" value="folK"/>
    <property type="match status" value="1"/>
</dbReference>
<dbReference type="GO" id="GO:0003848">
    <property type="term" value="F:2-amino-4-hydroxy-6-hydroxymethyldihydropteridine diphosphokinase activity"/>
    <property type="evidence" value="ECO:0007669"/>
    <property type="project" value="UniProtKB-EC"/>
</dbReference>
<comment type="function">
    <text evidence="10">Catalyzes the transfer of pyrophosphate from adenosine triphosphate (ATP) to 6-hydroxymethyl-7,8-dihydropterin, an enzymatic step in folate biosynthesis pathway.</text>
</comment>
<organism evidence="13 14">
    <name type="scientific">Celeribacter marinus</name>
    <dbReference type="NCBI Taxonomy" id="1397108"/>
    <lineage>
        <taxon>Bacteria</taxon>
        <taxon>Pseudomonadati</taxon>
        <taxon>Pseudomonadota</taxon>
        <taxon>Alphaproteobacteria</taxon>
        <taxon>Rhodobacterales</taxon>
        <taxon>Roseobacteraceae</taxon>
        <taxon>Celeribacter</taxon>
    </lineage>
</organism>